<evidence type="ECO:0000259" key="7">
    <source>
        <dbReference type="PROSITE" id="PS51123"/>
    </source>
</evidence>
<evidence type="ECO:0000313" key="8">
    <source>
        <dbReference type="EMBL" id="TLM77065.1"/>
    </source>
</evidence>
<dbReference type="RefSeq" id="WP_138235972.1">
    <property type="nucleotide sequence ID" value="NZ_CP185860.1"/>
</dbReference>
<evidence type="ECO:0000256" key="1">
    <source>
        <dbReference type="ARBA" id="ARBA00004442"/>
    </source>
</evidence>
<comment type="caution">
    <text evidence="8">The sequence shown here is derived from an EMBL/GenBank/DDBJ whole genome shotgun (WGS) entry which is preliminary data.</text>
</comment>
<evidence type="ECO:0000256" key="4">
    <source>
        <dbReference type="PROSITE-ProRule" id="PRU00473"/>
    </source>
</evidence>
<sequence length="213" mass="23315">MRNKQKTLAAITVLLLAGCAGADKPTDHFPGYASDRQGQLLRDRDGHCWRNADWRVDHALPDCDPSLAGPPQIAETAPEPEPAPESQAFQPVSITLPFASGQYQLDSNALRALENFLAQLPAEKLPQLLFRVEGHADPMGRAEDNRRLSTRRAQSVSDWLRQRGADDAAIAPSAQGESQADSNCPISLPRAEKIACLAPYRRVLVTVSWADEK</sequence>
<organism evidence="8 9">
    <name type="scientific">Microbulbifer harenosus</name>
    <dbReference type="NCBI Taxonomy" id="2576840"/>
    <lineage>
        <taxon>Bacteria</taxon>
        <taxon>Pseudomonadati</taxon>
        <taxon>Pseudomonadota</taxon>
        <taxon>Gammaproteobacteria</taxon>
        <taxon>Cellvibrionales</taxon>
        <taxon>Microbulbiferaceae</taxon>
        <taxon>Microbulbifer</taxon>
    </lineage>
</organism>
<keyword evidence="6" id="KW-0732">Signal</keyword>
<name>A0ABY2UHD3_9GAMM</name>
<dbReference type="EMBL" id="VANI01000011">
    <property type="protein sequence ID" value="TLM77065.1"/>
    <property type="molecule type" value="Genomic_DNA"/>
</dbReference>
<keyword evidence="2 4" id="KW-0472">Membrane</keyword>
<proteinExistence type="predicted"/>
<dbReference type="SUPFAM" id="SSF103088">
    <property type="entry name" value="OmpA-like"/>
    <property type="match status" value="1"/>
</dbReference>
<feature type="region of interest" description="Disordered" evidence="5">
    <location>
        <begin position="62"/>
        <end position="86"/>
    </location>
</feature>
<feature type="chain" id="PRO_5046014026" evidence="6">
    <location>
        <begin position="23"/>
        <end position="213"/>
    </location>
</feature>
<dbReference type="PROSITE" id="PS51123">
    <property type="entry name" value="OMPA_2"/>
    <property type="match status" value="1"/>
</dbReference>
<evidence type="ECO:0000256" key="3">
    <source>
        <dbReference type="ARBA" id="ARBA00023237"/>
    </source>
</evidence>
<dbReference type="Pfam" id="PF00691">
    <property type="entry name" value="OmpA"/>
    <property type="match status" value="1"/>
</dbReference>
<comment type="subcellular location">
    <subcellularLocation>
        <location evidence="1">Cell outer membrane</location>
    </subcellularLocation>
</comment>
<evidence type="ECO:0000256" key="6">
    <source>
        <dbReference type="SAM" id="SignalP"/>
    </source>
</evidence>
<reference evidence="8 9" key="1">
    <citation type="submission" date="2019-05" db="EMBL/GenBank/DDBJ databases">
        <title>Microbulbifer harenosus sp. nov., an alginate-degrading bacterium isolated from coastal sand.</title>
        <authorList>
            <person name="Huang H."/>
            <person name="Mo K."/>
            <person name="Bao S."/>
        </authorList>
    </citation>
    <scope>NUCLEOTIDE SEQUENCE [LARGE SCALE GENOMIC DNA]</scope>
    <source>
        <strain evidence="8 9">HB161719</strain>
    </source>
</reference>
<feature type="signal peptide" evidence="6">
    <location>
        <begin position="1"/>
        <end position="22"/>
    </location>
</feature>
<dbReference type="InterPro" id="IPR050330">
    <property type="entry name" value="Bact_OuterMem_StrucFunc"/>
</dbReference>
<dbReference type="PANTHER" id="PTHR30329">
    <property type="entry name" value="STATOR ELEMENT OF FLAGELLAR MOTOR COMPLEX"/>
    <property type="match status" value="1"/>
</dbReference>
<dbReference type="InterPro" id="IPR006664">
    <property type="entry name" value="OMP_bac"/>
</dbReference>
<dbReference type="InterPro" id="IPR036737">
    <property type="entry name" value="OmpA-like_sf"/>
</dbReference>
<keyword evidence="3" id="KW-0998">Cell outer membrane</keyword>
<dbReference type="InterPro" id="IPR006665">
    <property type="entry name" value="OmpA-like"/>
</dbReference>
<evidence type="ECO:0000313" key="9">
    <source>
        <dbReference type="Proteomes" id="UP000306791"/>
    </source>
</evidence>
<dbReference type="Proteomes" id="UP000306791">
    <property type="component" value="Unassembled WGS sequence"/>
</dbReference>
<keyword evidence="9" id="KW-1185">Reference proteome</keyword>
<dbReference type="Gene3D" id="3.30.1330.60">
    <property type="entry name" value="OmpA-like domain"/>
    <property type="match status" value="1"/>
</dbReference>
<dbReference type="PROSITE" id="PS51257">
    <property type="entry name" value="PROKAR_LIPOPROTEIN"/>
    <property type="match status" value="1"/>
</dbReference>
<feature type="domain" description="OmpA-like" evidence="7">
    <location>
        <begin position="85"/>
        <end position="211"/>
    </location>
</feature>
<accession>A0ABY2UHD3</accession>
<dbReference type="CDD" id="cd07185">
    <property type="entry name" value="OmpA_C-like"/>
    <property type="match status" value="1"/>
</dbReference>
<protein>
    <submittedName>
        <fullName evidence="8">OmpA family protein</fullName>
    </submittedName>
</protein>
<gene>
    <name evidence="8" type="ORF">FDY93_11985</name>
</gene>
<dbReference type="PRINTS" id="PR01021">
    <property type="entry name" value="OMPADOMAIN"/>
</dbReference>
<evidence type="ECO:0000256" key="2">
    <source>
        <dbReference type="ARBA" id="ARBA00023136"/>
    </source>
</evidence>
<evidence type="ECO:0000256" key="5">
    <source>
        <dbReference type="SAM" id="MobiDB-lite"/>
    </source>
</evidence>
<dbReference type="PANTHER" id="PTHR30329:SF21">
    <property type="entry name" value="LIPOPROTEIN YIAD-RELATED"/>
    <property type="match status" value="1"/>
</dbReference>